<evidence type="ECO:0000313" key="10">
    <source>
        <dbReference type="Proteomes" id="UP000301475"/>
    </source>
</evidence>
<dbReference type="GO" id="GO:0051302">
    <property type="term" value="P:regulation of cell division"/>
    <property type="evidence" value="ECO:0007669"/>
    <property type="project" value="TreeGrafter"/>
</dbReference>
<evidence type="ECO:0000256" key="7">
    <source>
        <dbReference type="ARBA" id="ARBA00048696"/>
    </source>
</evidence>
<dbReference type="SUPFAM" id="SSF140931">
    <property type="entry name" value="Fic-like"/>
    <property type="match status" value="1"/>
</dbReference>
<evidence type="ECO:0000256" key="6">
    <source>
        <dbReference type="ARBA" id="ARBA00047939"/>
    </source>
</evidence>
<feature type="domain" description="Fido" evidence="8">
    <location>
        <begin position="50"/>
        <end position="198"/>
    </location>
</feature>
<reference evidence="9 10" key="1">
    <citation type="submission" date="2019-04" db="EMBL/GenBank/DDBJ databases">
        <authorList>
            <person name="Embree M."/>
            <person name="Gaffney J.R."/>
        </authorList>
    </citation>
    <scope>NUCLEOTIDE SEQUENCE [LARGE SCALE GENOMIC DNA]</scope>
    <source>
        <strain evidence="9 10">JE7A12</strain>
    </source>
</reference>
<name>A0A4P8XXD9_9FIRM</name>
<organism evidence="9 10">
    <name type="scientific">Ruminococcus bovis</name>
    <dbReference type="NCBI Taxonomy" id="2564099"/>
    <lineage>
        <taxon>Bacteria</taxon>
        <taxon>Bacillati</taxon>
        <taxon>Bacillota</taxon>
        <taxon>Clostridia</taxon>
        <taxon>Eubacteriales</taxon>
        <taxon>Oscillospiraceae</taxon>
        <taxon>Ruminococcus</taxon>
    </lineage>
</organism>
<dbReference type="Gene3D" id="1.10.3290.10">
    <property type="entry name" value="Fido-like domain"/>
    <property type="match status" value="1"/>
</dbReference>
<dbReference type="Proteomes" id="UP000301475">
    <property type="component" value="Chromosome"/>
</dbReference>
<sequence>MNKYDIYLQENSNTLKNKLGITNEKDLDVAESMMVRTRMTLLYNSGFSDFSAKGFCELHKILFGDVYDWAGKYREINVRKSEPILVGKSVWYSNWDAIDKDLNNCWNKINKVDWHSLNHKEFAENIAHLFPTIWQVHPFREGNTRTTVMMIALFVEHYGYYFDYELMANSAGYVRNAFVLCCFDDNSEFEHLEKILFDAISEEPIEDYVDSENVIETKNSKYEKYYTKDYTPTPHEYIEK</sequence>
<dbReference type="KEGG" id="ruj:E5Z56_08435"/>
<keyword evidence="10" id="KW-1185">Reference proteome</keyword>
<dbReference type="GO" id="GO:0070733">
    <property type="term" value="F:AMPylase activity"/>
    <property type="evidence" value="ECO:0007669"/>
    <property type="project" value="UniProtKB-EC"/>
</dbReference>
<proteinExistence type="predicted"/>
<evidence type="ECO:0000256" key="2">
    <source>
        <dbReference type="ARBA" id="ARBA00022695"/>
    </source>
</evidence>
<keyword evidence="1" id="KW-0808">Transferase</keyword>
<evidence type="ECO:0000256" key="4">
    <source>
        <dbReference type="ARBA" id="ARBA00022840"/>
    </source>
</evidence>
<gene>
    <name evidence="9" type="ORF">E5Z56_08435</name>
</gene>
<dbReference type="PROSITE" id="PS51459">
    <property type="entry name" value="FIDO"/>
    <property type="match status" value="1"/>
</dbReference>
<dbReference type="Pfam" id="PF02661">
    <property type="entry name" value="Fic"/>
    <property type="match status" value="1"/>
</dbReference>
<accession>A0A4P8XXD9</accession>
<keyword evidence="3" id="KW-0547">Nucleotide-binding</keyword>
<dbReference type="AlphaFoldDB" id="A0A4P8XXD9"/>
<dbReference type="GO" id="GO:0005524">
    <property type="term" value="F:ATP binding"/>
    <property type="evidence" value="ECO:0007669"/>
    <property type="project" value="UniProtKB-KW"/>
</dbReference>
<evidence type="ECO:0000313" key="9">
    <source>
        <dbReference type="EMBL" id="QCT07382.1"/>
    </source>
</evidence>
<dbReference type="EC" id="2.7.7.108" evidence="5"/>
<evidence type="ECO:0000256" key="3">
    <source>
        <dbReference type="ARBA" id="ARBA00022741"/>
    </source>
</evidence>
<comment type="catalytic activity">
    <reaction evidence="7">
        <text>L-tyrosyl-[protein] + ATP = O-(5'-adenylyl)-L-tyrosyl-[protein] + diphosphate</text>
        <dbReference type="Rhea" id="RHEA:54288"/>
        <dbReference type="Rhea" id="RHEA-COMP:10136"/>
        <dbReference type="Rhea" id="RHEA-COMP:13846"/>
        <dbReference type="ChEBI" id="CHEBI:30616"/>
        <dbReference type="ChEBI" id="CHEBI:33019"/>
        <dbReference type="ChEBI" id="CHEBI:46858"/>
        <dbReference type="ChEBI" id="CHEBI:83624"/>
        <dbReference type="EC" id="2.7.7.108"/>
    </reaction>
</comment>
<keyword evidence="2" id="KW-0548">Nucleotidyltransferase</keyword>
<evidence type="ECO:0000256" key="5">
    <source>
        <dbReference type="ARBA" id="ARBA00034531"/>
    </source>
</evidence>
<dbReference type="OrthoDB" id="9813719at2"/>
<dbReference type="PANTHER" id="PTHR39560:SF1">
    <property type="entry name" value="PROTEIN ADENYLYLTRANSFERASE FIC-RELATED"/>
    <property type="match status" value="1"/>
</dbReference>
<comment type="catalytic activity">
    <reaction evidence="6">
        <text>L-threonyl-[protein] + ATP = 3-O-(5'-adenylyl)-L-threonyl-[protein] + diphosphate</text>
        <dbReference type="Rhea" id="RHEA:54292"/>
        <dbReference type="Rhea" id="RHEA-COMP:11060"/>
        <dbReference type="Rhea" id="RHEA-COMP:13847"/>
        <dbReference type="ChEBI" id="CHEBI:30013"/>
        <dbReference type="ChEBI" id="CHEBI:30616"/>
        <dbReference type="ChEBI" id="CHEBI:33019"/>
        <dbReference type="ChEBI" id="CHEBI:138113"/>
        <dbReference type="EC" id="2.7.7.108"/>
    </reaction>
</comment>
<dbReference type="EMBL" id="CP039381">
    <property type="protein sequence ID" value="QCT07382.1"/>
    <property type="molecule type" value="Genomic_DNA"/>
</dbReference>
<evidence type="ECO:0000259" key="8">
    <source>
        <dbReference type="PROSITE" id="PS51459"/>
    </source>
</evidence>
<evidence type="ECO:0000256" key="1">
    <source>
        <dbReference type="ARBA" id="ARBA00022679"/>
    </source>
</evidence>
<keyword evidence="4" id="KW-0067">ATP-binding</keyword>
<dbReference type="RefSeq" id="WP_138157406.1">
    <property type="nucleotide sequence ID" value="NZ_CP039381.1"/>
</dbReference>
<dbReference type="InterPro" id="IPR003812">
    <property type="entry name" value="Fido"/>
</dbReference>
<protein>
    <recommendedName>
        <fullName evidence="5">protein adenylyltransferase</fullName>
        <ecNumber evidence="5">2.7.7.108</ecNumber>
    </recommendedName>
</protein>
<dbReference type="PANTHER" id="PTHR39560">
    <property type="entry name" value="PROTEIN ADENYLYLTRANSFERASE FIC-RELATED"/>
    <property type="match status" value="1"/>
</dbReference>
<dbReference type="InterPro" id="IPR036597">
    <property type="entry name" value="Fido-like_dom_sf"/>
</dbReference>